<dbReference type="InterPro" id="IPR013324">
    <property type="entry name" value="RNA_pol_sigma_r3/r4-like"/>
</dbReference>
<organism evidence="3">
    <name type="scientific">Caudovirales sp. ctkvU4</name>
    <dbReference type="NCBI Taxonomy" id="2826783"/>
    <lineage>
        <taxon>Viruses</taxon>
        <taxon>Duplodnaviria</taxon>
        <taxon>Heunggongvirae</taxon>
        <taxon>Uroviricota</taxon>
        <taxon>Caudoviricetes</taxon>
    </lineage>
</organism>
<evidence type="ECO:0000256" key="1">
    <source>
        <dbReference type="SAM" id="Coils"/>
    </source>
</evidence>
<feature type="coiled-coil region" evidence="1">
    <location>
        <begin position="152"/>
        <end position="189"/>
    </location>
</feature>
<evidence type="ECO:0000313" key="3">
    <source>
        <dbReference type="EMBL" id="DAE21251.1"/>
    </source>
</evidence>
<dbReference type="Gene3D" id="3.40.50.450">
    <property type="match status" value="1"/>
</dbReference>
<keyword evidence="3" id="KW-0378">Hydrolase</keyword>
<accession>A0A8S5QR06</accession>
<dbReference type="SUPFAM" id="SSF52309">
    <property type="entry name" value="N-(deoxy)ribosyltransferase-like"/>
    <property type="match status" value="1"/>
</dbReference>
<protein>
    <submittedName>
        <fullName evidence="3">CMP/hydroxymethyl CMP hydrolase</fullName>
    </submittedName>
</protein>
<sequence>MLKIVTTAEELNTALKAGVCYVSGPISGVENYRDNFREAEELLNGLGCPVINPAHMPEGLAYEAYFPTCFAQISVSKSICLLPGYEKSIGVAREVKKAQVSDKVYHIFTLEQLKLLQDDSDKNKATAARCAKAINDYAKQVNPPKTERQKQNKKVKEKLKIYTAQLKQIDALCDEIEKLDSRRKRITVQYREVHGGCCSDYTEAVIENIQELENTIIVQTKLLDADRREVQFWIDSLQDYQERIIMQYRYLNNMKFEDIAKELNYDTSWITRLHGRALNKLREKLNTH</sequence>
<dbReference type="Pfam" id="PF14359">
    <property type="entry name" value="DUF4406"/>
    <property type="match status" value="1"/>
</dbReference>
<evidence type="ECO:0000259" key="2">
    <source>
        <dbReference type="Pfam" id="PF04545"/>
    </source>
</evidence>
<dbReference type="GO" id="GO:0006352">
    <property type="term" value="P:DNA-templated transcription initiation"/>
    <property type="evidence" value="ECO:0007669"/>
    <property type="project" value="InterPro"/>
</dbReference>
<proteinExistence type="predicted"/>
<dbReference type="Gene3D" id="1.20.140.160">
    <property type="match status" value="1"/>
</dbReference>
<dbReference type="SUPFAM" id="SSF88659">
    <property type="entry name" value="Sigma3 and sigma4 domains of RNA polymerase sigma factors"/>
    <property type="match status" value="1"/>
</dbReference>
<dbReference type="InterPro" id="IPR007630">
    <property type="entry name" value="RNA_pol_sigma70_r4"/>
</dbReference>
<dbReference type="EMBL" id="BK015710">
    <property type="protein sequence ID" value="DAE21251.1"/>
    <property type="molecule type" value="Genomic_DNA"/>
</dbReference>
<name>A0A8S5QR06_9CAUD</name>
<dbReference type="InterPro" id="IPR025518">
    <property type="entry name" value="DUF4406"/>
</dbReference>
<feature type="domain" description="RNA polymerase sigma-70 region 4" evidence="2">
    <location>
        <begin position="241"/>
        <end position="283"/>
    </location>
</feature>
<reference evidence="3" key="1">
    <citation type="journal article" date="2021" name="Proc. Natl. Acad. Sci. U.S.A.">
        <title>A Catalog of Tens of Thousands of Viruses from Human Metagenomes Reveals Hidden Associations with Chronic Diseases.</title>
        <authorList>
            <person name="Tisza M.J."/>
            <person name="Buck C.B."/>
        </authorList>
    </citation>
    <scope>NUCLEOTIDE SEQUENCE</scope>
    <source>
        <strain evidence="3">CtkvU4</strain>
    </source>
</reference>
<dbReference type="GO" id="GO:0003700">
    <property type="term" value="F:DNA-binding transcription factor activity"/>
    <property type="evidence" value="ECO:0007669"/>
    <property type="project" value="InterPro"/>
</dbReference>
<keyword evidence="1" id="KW-0175">Coiled coil</keyword>
<dbReference type="Pfam" id="PF04545">
    <property type="entry name" value="Sigma70_r4"/>
    <property type="match status" value="1"/>
</dbReference>
<dbReference type="GO" id="GO:0016787">
    <property type="term" value="F:hydrolase activity"/>
    <property type="evidence" value="ECO:0007669"/>
    <property type="project" value="UniProtKB-KW"/>
</dbReference>